<feature type="transmembrane region" description="Helical" evidence="8">
    <location>
        <begin position="71"/>
        <end position="91"/>
    </location>
</feature>
<dbReference type="RefSeq" id="WP_135784775.1">
    <property type="nucleotide sequence ID" value="NZ_SRRT01000002.1"/>
</dbReference>
<comment type="subcellular location">
    <subcellularLocation>
        <location evidence="1">Cell membrane</location>
        <topology evidence="1">Multi-pass membrane protein</topology>
    </subcellularLocation>
</comment>
<evidence type="ECO:0000256" key="6">
    <source>
        <dbReference type="ARBA" id="ARBA00043993"/>
    </source>
</evidence>
<evidence type="ECO:0000313" key="11">
    <source>
        <dbReference type="Proteomes" id="UP000298159"/>
    </source>
</evidence>
<evidence type="ECO:0000256" key="2">
    <source>
        <dbReference type="ARBA" id="ARBA00022475"/>
    </source>
</evidence>
<feature type="transmembrane region" description="Helical" evidence="8">
    <location>
        <begin position="384"/>
        <end position="405"/>
    </location>
</feature>
<feature type="region of interest" description="Disordered" evidence="7">
    <location>
        <begin position="671"/>
        <end position="692"/>
    </location>
</feature>
<organism evidence="10 11">
    <name type="scientific">Streptomyces bauhiniae</name>
    <dbReference type="NCBI Taxonomy" id="2340725"/>
    <lineage>
        <taxon>Bacteria</taxon>
        <taxon>Bacillati</taxon>
        <taxon>Actinomycetota</taxon>
        <taxon>Actinomycetes</taxon>
        <taxon>Kitasatosporales</taxon>
        <taxon>Streptomycetaceae</taxon>
        <taxon>Streptomyces</taxon>
    </lineage>
</organism>
<dbReference type="Proteomes" id="UP000298159">
    <property type="component" value="Unassembled WGS sequence"/>
</dbReference>
<gene>
    <name evidence="10" type="ORF">E5083_07315</name>
</gene>
<evidence type="ECO:0000256" key="7">
    <source>
        <dbReference type="SAM" id="MobiDB-lite"/>
    </source>
</evidence>
<dbReference type="AlphaFoldDB" id="A0A4Z1DBS4"/>
<evidence type="ECO:0000256" key="5">
    <source>
        <dbReference type="ARBA" id="ARBA00023136"/>
    </source>
</evidence>
<dbReference type="GO" id="GO:0005886">
    <property type="term" value="C:plasma membrane"/>
    <property type="evidence" value="ECO:0007669"/>
    <property type="project" value="UniProtKB-SubCell"/>
</dbReference>
<evidence type="ECO:0000256" key="8">
    <source>
        <dbReference type="SAM" id="Phobius"/>
    </source>
</evidence>
<dbReference type="GeneID" id="95447404"/>
<keyword evidence="4 8" id="KW-1133">Transmembrane helix</keyword>
<reference evidence="10 11" key="1">
    <citation type="submission" date="2019-04" db="EMBL/GenBank/DDBJ databases">
        <title>Streptomyces sp. nov. Bv016 isolated from bark of Buahinia variegata.</title>
        <authorList>
            <person name="Kanchanasin P."/>
            <person name="Tanasupawat S."/>
            <person name="Yuki M."/>
            <person name="Kudo T."/>
        </authorList>
    </citation>
    <scope>NUCLEOTIDE SEQUENCE [LARGE SCALE GENOMIC DNA]</scope>
    <source>
        <strain evidence="10 11">Bv016</strain>
    </source>
</reference>
<keyword evidence="5 8" id="KW-0472">Membrane</keyword>
<feature type="transmembrane region" description="Helical" evidence="8">
    <location>
        <begin position="412"/>
        <end position="430"/>
    </location>
</feature>
<feature type="transmembrane region" description="Helical" evidence="8">
    <location>
        <begin position="97"/>
        <end position="117"/>
    </location>
</feature>
<feature type="transmembrane region" description="Helical" evidence="8">
    <location>
        <begin position="486"/>
        <end position="503"/>
    </location>
</feature>
<feature type="domain" description="Integral membrane bound transporter" evidence="9">
    <location>
        <begin position="386"/>
        <end position="496"/>
    </location>
</feature>
<keyword evidence="11" id="KW-1185">Reference proteome</keyword>
<dbReference type="PANTHER" id="PTHR30509">
    <property type="entry name" value="P-HYDROXYBENZOIC ACID EFFLUX PUMP SUBUNIT-RELATED"/>
    <property type="match status" value="1"/>
</dbReference>
<dbReference type="PANTHER" id="PTHR30509:SF9">
    <property type="entry name" value="MULTIDRUG RESISTANCE PROTEIN MDTO"/>
    <property type="match status" value="1"/>
</dbReference>
<comment type="similarity">
    <text evidence="6">Belongs to the YccS/YhfK family.</text>
</comment>
<evidence type="ECO:0000256" key="1">
    <source>
        <dbReference type="ARBA" id="ARBA00004651"/>
    </source>
</evidence>
<sequence>MLVHYRRAVLDAVRHGFKLGRPFQNPEALLRVAVAVVAATVVGYLTNEPMPAIGAWFSGMGSLVPRRRNRVAISAASTLMLCIAGPLLGVWLHATPWLLYVLAFAGTFLGGLLLTIGVGPGMRVVIMMIMMVAFADISPDVTTGLSEVKWLAVGGAIGFLCHLLPPYGPRFAAQREAVAALYDALAADARAYARGQTPDQPWPLPLLTARQTLDAVPQRSRAAAAPLFALLGEAHRLVPHLRALESTVDGDPAVREARHTAAADILSGIATAVRSGKPVTDAPEHLPEPRPGEPLEATLRALGDLLDEARRVASLPVSRDAGASWQHAELTGPHALSGFLTRGLGQLRAEFRTDSPALRHALRLAFAATLAEAVGRATGDWGGLGVSSHAVWAFLTAAVVLVPTFGHTVGRAVSRSSGAVVGGLLGWALVMLPDDRLLHAVLVVVLIFGYLVLRSVGQAPVIICITAVVAYIGGSGASAWSRTVDTLIGAAIAVAVQFLWPTWHTDRLPRLLGEWTRCEARHLEAVVRVWADPTGADRDALAGLRHEARLARRRYQEAATEAASEPVHHRARWSGSRLAALSRATRELTKGTALLAAHLPEPDRAPVPEAAGHAEILHERLTRLATRAETGAASEAVPEVQPLELLALDPAAEPDRELFARVADAMAELERAVEDRRPEHGRHRLDPAAGAA</sequence>
<dbReference type="EMBL" id="SRRT01000002">
    <property type="protein sequence ID" value="TGN79434.1"/>
    <property type="molecule type" value="Genomic_DNA"/>
</dbReference>
<comment type="caution">
    <text evidence="10">The sequence shown here is derived from an EMBL/GenBank/DDBJ whole genome shotgun (WGS) entry which is preliminary data.</text>
</comment>
<accession>A0A4Z1DBS4</accession>
<evidence type="ECO:0000256" key="4">
    <source>
        <dbReference type="ARBA" id="ARBA00022989"/>
    </source>
</evidence>
<dbReference type="Pfam" id="PF13515">
    <property type="entry name" value="FUSC_2"/>
    <property type="match status" value="1"/>
</dbReference>
<evidence type="ECO:0000256" key="3">
    <source>
        <dbReference type="ARBA" id="ARBA00022692"/>
    </source>
</evidence>
<evidence type="ECO:0000313" key="10">
    <source>
        <dbReference type="EMBL" id="TGN79434.1"/>
    </source>
</evidence>
<keyword evidence="2" id="KW-1003">Cell membrane</keyword>
<keyword evidence="3 8" id="KW-0812">Transmembrane</keyword>
<name>A0A4Z1DBS4_9ACTN</name>
<feature type="transmembrane region" description="Helical" evidence="8">
    <location>
        <begin position="436"/>
        <end position="453"/>
    </location>
</feature>
<feature type="transmembrane region" description="Helical" evidence="8">
    <location>
        <begin position="460"/>
        <end position="480"/>
    </location>
</feature>
<evidence type="ECO:0000259" key="9">
    <source>
        <dbReference type="Pfam" id="PF13515"/>
    </source>
</evidence>
<protein>
    <recommendedName>
        <fullName evidence="9">Integral membrane bound transporter domain-containing protein</fullName>
    </recommendedName>
</protein>
<dbReference type="InterPro" id="IPR049453">
    <property type="entry name" value="Memb_transporter_dom"/>
</dbReference>
<proteinExistence type="inferred from homology"/>